<dbReference type="InterPro" id="IPR050171">
    <property type="entry name" value="MFS_Transporters"/>
</dbReference>
<dbReference type="RefSeq" id="WP_344573246.1">
    <property type="nucleotide sequence ID" value="NZ_BAAARK010000001.1"/>
</dbReference>
<sequence>MSDVTEAEPAPGTADAGVLATFAGSPFAVKALLFGVLVNKLGGFLQVFLVLFMTGRGFTAVQGGTALGVYGVGSVLGVLLGGTLSDRIGARRTIVLGMAGTAALLVAVLHVTLYPLLLVSVGLAGLISQVYRPAAAAYIAELTPGNRQVMVTAMYRLALNVGTTAAPLLGTLLVAVSYDLLFYGEAVAALAYAAVVLVALPRTVATAPQAPPTGSAAPAPPRATYRTVLRDRRYLAYLVAVLLNSAVYIQYLSTLPLALRAQGYSTFWYGAMVAANGAVVICFELLMTKVVQSWRIRTVLTVGFVLLGAGMALYALPGGLAIFFTGTLLWTLAEIIEGPTMFAYPAVAAPAQAGGRYVGAAHAMFGIGTAIGPVVGVALWTGMGRGAWLLLGAVSVLALLPAWFGVGRLGAVASLKGDATPRAADDG</sequence>
<feature type="transmembrane region" description="Helical" evidence="7">
    <location>
        <begin position="298"/>
        <end position="316"/>
    </location>
</feature>
<organism evidence="9 10">
    <name type="scientific">Streptomyces lunalinharesii</name>
    <dbReference type="NCBI Taxonomy" id="333384"/>
    <lineage>
        <taxon>Bacteria</taxon>
        <taxon>Bacillati</taxon>
        <taxon>Actinomycetota</taxon>
        <taxon>Actinomycetes</taxon>
        <taxon>Kitasatosporales</taxon>
        <taxon>Streptomycetaceae</taxon>
        <taxon>Streptomyces</taxon>
    </lineage>
</organism>
<comment type="caution">
    <text evidence="9">The sequence shown here is derived from an EMBL/GenBank/DDBJ whole genome shotgun (WGS) entry which is preliminary data.</text>
</comment>
<evidence type="ECO:0000256" key="6">
    <source>
        <dbReference type="ARBA" id="ARBA00023136"/>
    </source>
</evidence>
<evidence type="ECO:0000256" key="5">
    <source>
        <dbReference type="ARBA" id="ARBA00022989"/>
    </source>
</evidence>
<evidence type="ECO:0000313" key="10">
    <source>
        <dbReference type="Proteomes" id="UP001500994"/>
    </source>
</evidence>
<keyword evidence="6 7" id="KW-0472">Membrane</keyword>
<keyword evidence="2" id="KW-0813">Transport</keyword>
<evidence type="ECO:0000256" key="7">
    <source>
        <dbReference type="SAM" id="Phobius"/>
    </source>
</evidence>
<dbReference type="Pfam" id="PF07690">
    <property type="entry name" value="MFS_1"/>
    <property type="match status" value="1"/>
</dbReference>
<name>A0ABP6DKW8_9ACTN</name>
<keyword evidence="4 7" id="KW-0812">Transmembrane</keyword>
<feature type="transmembrane region" description="Helical" evidence="7">
    <location>
        <begin position="357"/>
        <end position="380"/>
    </location>
</feature>
<dbReference type="PANTHER" id="PTHR23517">
    <property type="entry name" value="RESISTANCE PROTEIN MDTM, PUTATIVE-RELATED-RELATED"/>
    <property type="match status" value="1"/>
</dbReference>
<feature type="transmembrane region" description="Helical" evidence="7">
    <location>
        <begin position="234"/>
        <end position="254"/>
    </location>
</feature>
<protein>
    <submittedName>
        <fullName evidence="9">MFS transporter</fullName>
    </submittedName>
</protein>
<feature type="transmembrane region" description="Helical" evidence="7">
    <location>
        <begin position="180"/>
        <end position="200"/>
    </location>
</feature>
<accession>A0ABP6DKW8</accession>
<evidence type="ECO:0000256" key="2">
    <source>
        <dbReference type="ARBA" id="ARBA00022448"/>
    </source>
</evidence>
<keyword evidence="5 7" id="KW-1133">Transmembrane helix</keyword>
<dbReference type="InterPro" id="IPR011701">
    <property type="entry name" value="MFS"/>
</dbReference>
<comment type="subcellular location">
    <subcellularLocation>
        <location evidence="1">Cell membrane</location>
        <topology evidence="1">Multi-pass membrane protein</topology>
    </subcellularLocation>
</comment>
<dbReference type="Proteomes" id="UP001500994">
    <property type="component" value="Unassembled WGS sequence"/>
</dbReference>
<dbReference type="SUPFAM" id="SSF103473">
    <property type="entry name" value="MFS general substrate transporter"/>
    <property type="match status" value="1"/>
</dbReference>
<dbReference type="Gene3D" id="1.20.1250.20">
    <property type="entry name" value="MFS general substrate transporter like domains"/>
    <property type="match status" value="1"/>
</dbReference>
<keyword evidence="3" id="KW-1003">Cell membrane</keyword>
<evidence type="ECO:0000259" key="8">
    <source>
        <dbReference type="PROSITE" id="PS50850"/>
    </source>
</evidence>
<evidence type="ECO:0000313" key="9">
    <source>
        <dbReference type="EMBL" id="GAA2646241.1"/>
    </source>
</evidence>
<feature type="transmembrane region" description="Helical" evidence="7">
    <location>
        <begin position="60"/>
        <end position="81"/>
    </location>
</feature>
<dbReference type="EMBL" id="BAAARK010000001">
    <property type="protein sequence ID" value="GAA2646241.1"/>
    <property type="molecule type" value="Genomic_DNA"/>
</dbReference>
<feature type="transmembrane region" description="Helical" evidence="7">
    <location>
        <begin position="386"/>
        <end position="406"/>
    </location>
</feature>
<proteinExistence type="predicted"/>
<feature type="transmembrane region" description="Helical" evidence="7">
    <location>
        <begin position="153"/>
        <end position="174"/>
    </location>
</feature>
<gene>
    <name evidence="9" type="ORF">GCM10009864_05830</name>
</gene>
<keyword evidence="10" id="KW-1185">Reference proteome</keyword>
<evidence type="ECO:0000256" key="4">
    <source>
        <dbReference type="ARBA" id="ARBA00022692"/>
    </source>
</evidence>
<reference evidence="10" key="1">
    <citation type="journal article" date="2019" name="Int. J. Syst. Evol. Microbiol.">
        <title>The Global Catalogue of Microorganisms (GCM) 10K type strain sequencing project: providing services to taxonomists for standard genome sequencing and annotation.</title>
        <authorList>
            <consortium name="The Broad Institute Genomics Platform"/>
            <consortium name="The Broad Institute Genome Sequencing Center for Infectious Disease"/>
            <person name="Wu L."/>
            <person name="Ma J."/>
        </authorList>
    </citation>
    <scope>NUCLEOTIDE SEQUENCE [LARGE SCALE GENOMIC DNA]</scope>
    <source>
        <strain evidence="10">JCM 16374</strain>
    </source>
</reference>
<dbReference type="InterPro" id="IPR020846">
    <property type="entry name" value="MFS_dom"/>
</dbReference>
<dbReference type="InterPro" id="IPR036259">
    <property type="entry name" value="MFS_trans_sf"/>
</dbReference>
<dbReference type="PROSITE" id="PS50850">
    <property type="entry name" value="MFS"/>
    <property type="match status" value="1"/>
</dbReference>
<feature type="domain" description="Major facilitator superfamily (MFS) profile" evidence="8">
    <location>
        <begin position="19"/>
        <end position="410"/>
    </location>
</feature>
<evidence type="ECO:0000256" key="3">
    <source>
        <dbReference type="ARBA" id="ARBA00022475"/>
    </source>
</evidence>
<feature type="transmembrane region" description="Helical" evidence="7">
    <location>
        <begin position="266"/>
        <end position="286"/>
    </location>
</feature>
<evidence type="ECO:0000256" key="1">
    <source>
        <dbReference type="ARBA" id="ARBA00004651"/>
    </source>
</evidence>
<feature type="transmembrane region" description="Helical" evidence="7">
    <location>
        <begin position="31"/>
        <end position="54"/>
    </location>
</feature>
<dbReference type="PANTHER" id="PTHR23517:SF2">
    <property type="entry name" value="MULTIDRUG RESISTANCE PROTEIN MDTH"/>
    <property type="match status" value="1"/>
</dbReference>